<keyword evidence="3" id="KW-1185">Reference proteome</keyword>
<dbReference type="Pfam" id="PF06094">
    <property type="entry name" value="GGACT"/>
    <property type="match status" value="1"/>
</dbReference>
<protein>
    <submittedName>
        <fullName evidence="2">ChaC-like protein</fullName>
    </submittedName>
</protein>
<sequence>MTDRQIFGYGSLVNRATHGYQDTRPATLHGWRRVWVHTRLRPLAYLSVEPADAQIDGLVARVPGADRPALDAREEAYDPHDVTARLHDSSTEVAAEVFAVPARHASPPGVIHPLRLTYIDVVVQGFLEVFGEAGVERFFASTAGWNAPVIDDRAAPLYARHRPLTDRQRGIVDAHLAALQVHWA</sequence>
<dbReference type="InterPro" id="IPR009288">
    <property type="entry name" value="AIG2-like_dom"/>
</dbReference>
<proteinExistence type="predicted"/>
<dbReference type="SUPFAM" id="SSF110857">
    <property type="entry name" value="Gamma-glutamyl cyclotransferase-like"/>
    <property type="match status" value="1"/>
</dbReference>
<evidence type="ECO:0000313" key="3">
    <source>
        <dbReference type="Proteomes" id="UP000198728"/>
    </source>
</evidence>
<dbReference type="AlphaFoldDB" id="A0A1I1NQE4"/>
<dbReference type="EMBL" id="FOLG01000012">
    <property type="protein sequence ID" value="SFC95950.1"/>
    <property type="molecule type" value="Genomic_DNA"/>
</dbReference>
<evidence type="ECO:0000259" key="1">
    <source>
        <dbReference type="Pfam" id="PF06094"/>
    </source>
</evidence>
<gene>
    <name evidence="2" type="ORF">SAMN04488094_11228</name>
</gene>
<dbReference type="InterPro" id="IPR013024">
    <property type="entry name" value="GGCT-like"/>
</dbReference>
<dbReference type="STRING" id="441112.SAMN04488094_11228"/>
<dbReference type="InterPro" id="IPR036568">
    <property type="entry name" value="GGCT-like_sf"/>
</dbReference>
<organism evidence="2 3">
    <name type="scientific">Tropicimonas isoalkanivorans</name>
    <dbReference type="NCBI Taxonomy" id="441112"/>
    <lineage>
        <taxon>Bacteria</taxon>
        <taxon>Pseudomonadati</taxon>
        <taxon>Pseudomonadota</taxon>
        <taxon>Alphaproteobacteria</taxon>
        <taxon>Rhodobacterales</taxon>
        <taxon>Roseobacteraceae</taxon>
        <taxon>Tropicimonas</taxon>
    </lineage>
</organism>
<dbReference type="RefSeq" id="WP_093361951.1">
    <property type="nucleotide sequence ID" value="NZ_FOLG01000012.1"/>
</dbReference>
<dbReference type="Gene3D" id="3.10.490.10">
    <property type="entry name" value="Gamma-glutamyl cyclotransferase-like"/>
    <property type="match status" value="1"/>
</dbReference>
<dbReference type="CDD" id="cd06661">
    <property type="entry name" value="GGCT_like"/>
    <property type="match status" value="1"/>
</dbReference>
<feature type="domain" description="Gamma-glutamylcyclotransferase AIG2-like" evidence="1">
    <location>
        <begin position="6"/>
        <end position="102"/>
    </location>
</feature>
<reference evidence="2 3" key="1">
    <citation type="submission" date="2016-10" db="EMBL/GenBank/DDBJ databases">
        <authorList>
            <person name="de Groot N.N."/>
        </authorList>
    </citation>
    <scope>NUCLEOTIDE SEQUENCE [LARGE SCALE GENOMIC DNA]</scope>
    <source>
        <strain evidence="2 3">DSM 19548</strain>
    </source>
</reference>
<evidence type="ECO:0000313" key="2">
    <source>
        <dbReference type="EMBL" id="SFC95950.1"/>
    </source>
</evidence>
<name>A0A1I1NQE4_9RHOB</name>
<dbReference type="OrthoDB" id="5567366at2"/>
<accession>A0A1I1NQE4</accession>
<dbReference type="Proteomes" id="UP000198728">
    <property type="component" value="Unassembled WGS sequence"/>
</dbReference>